<sequence length="84" mass="9663">MEITIESAAREVSADEYRKLGWGRTPSQTTEVRSACWRLPSVIARPSFTQIDYRKTDRLRAKGSYGVKYSRMSRFSKVMIVVTV</sequence>
<protein>
    <submittedName>
        <fullName evidence="1">Uncharacterized protein</fullName>
    </submittedName>
</protein>
<name>A0A0N0BE38_9HYME</name>
<proteinExistence type="predicted"/>
<evidence type="ECO:0000313" key="1">
    <source>
        <dbReference type="EMBL" id="KOX71312.1"/>
    </source>
</evidence>
<gene>
    <name evidence="1" type="ORF">WN51_01585</name>
</gene>
<evidence type="ECO:0000313" key="2">
    <source>
        <dbReference type="Proteomes" id="UP000053105"/>
    </source>
</evidence>
<organism evidence="1 2">
    <name type="scientific">Melipona quadrifasciata</name>
    <dbReference type="NCBI Taxonomy" id="166423"/>
    <lineage>
        <taxon>Eukaryota</taxon>
        <taxon>Metazoa</taxon>
        <taxon>Ecdysozoa</taxon>
        <taxon>Arthropoda</taxon>
        <taxon>Hexapoda</taxon>
        <taxon>Insecta</taxon>
        <taxon>Pterygota</taxon>
        <taxon>Neoptera</taxon>
        <taxon>Endopterygota</taxon>
        <taxon>Hymenoptera</taxon>
        <taxon>Apocrita</taxon>
        <taxon>Aculeata</taxon>
        <taxon>Apoidea</taxon>
        <taxon>Anthophila</taxon>
        <taxon>Apidae</taxon>
        <taxon>Melipona</taxon>
    </lineage>
</organism>
<dbReference type="AlphaFoldDB" id="A0A0N0BE38"/>
<keyword evidence="2" id="KW-1185">Reference proteome</keyword>
<accession>A0A0N0BE38</accession>
<dbReference type="EMBL" id="KQ435840">
    <property type="protein sequence ID" value="KOX71312.1"/>
    <property type="molecule type" value="Genomic_DNA"/>
</dbReference>
<reference evidence="1 2" key="1">
    <citation type="submission" date="2015-07" db="EMBL/GenBank/DDBJ databases">
        <title>The genome of Melipona quadrifasciata.</title>
        <authorList>
            <person name="Pan H."/>
            <person name="Kapheim K."/>
        </authorList>
    </citation>
    <scope>NUCLEOTIDE SEQUENCE [LARGE SCALE GENOMIC DNA]</scope>
    <source>
        <strain evidence="1">0111107301</strain>
        <tissue evidence="1">Whole body</tissue>
    </source>
</reference>
<dbReference type="Proteomes" id="UP000053105">
    <property type="component" value="Unassembled WGS sequence"/>
</dbReference>